<gene>
    <name evidence="2" type="ORF">ACHAWO_008696</name>
</gene>
<dbReference type="AlphaFoldDB" id="A0ABD3NAE7"/>
<evidence type="ECO:0000256" key="1">
    <source>
        <dbReference type="SAM" id="MobiDB-lite"/>
    </source>
</evidence>
<protein>
    <submittedName>
        <fullName evidence="2">Uncharacterized protein</fullName>
    </submittedName>
</protein>
<feature type="region of interest" description="Disordered" evidence="1">
    <location>
        <begin position="85"/>
        <end position="122"/>
    </location>
</feature>
<accession>A0ABD3NAE7</accession>
<reference evidence="2 3" key="1">
    <citation type="submission" date="2024-10" db="EMBL/GenBank/DDBJ databases">
        <title>Updated reference genomes for cyclostephanoid diatoms.</title>
        <authorList>
            <person name="Roberts W.R."/>
            <person name="Alverson A.J."/>
        </authorList>
    </citation>
    <scope>NUCLEOTIDE SEQUENCE [LARGE SCALE GENOMIC DNA]</scope>
    <source>
        <strain evidence="2 3">AJA010-31</strain>
    </source>
</reference>
<feature type="compositionally biased region" description="Low complexity" evidence="1">
    <location>
        <begin position="85"/>
        <end position="112"/>
    </location>
</feature>
<organism evidence="2 3">
    <name type="scientific">Cyclotella atomus</name>
    <dbReference type="NCBI Taxonomy" id="382360"/>
    <lineage>
        <taxon>Eukaryota</taxon>
        <taxon>Sar</taxon>
        <taxon>Stramenopiles</taxon>
        <taxon>Ochrophyta</taxon>
        <taxon>Bacillariophyta</taxon>
        <taxon>Coscinodiscophyceae</taxon>
        <taxon>Thalassiosirophycidae</taxon>
        <taxon>Stephanodiscales</taxon>
        <taxon>Stephanodiscaceae</taxon>
        <taxon>Cyclotella</taxon>
    </lineage>
</organism>
<dbReference type="EMBL" id="JALLPJ020001254">
    <property type="protein sequence ID" value="KAL3772966.1"/>
    <property type="molecule type" value="Genomic_DNA"/>
</dbReference>
<name>A0ABD3NAE7_9STRA</name>
<sequence length="270" mass="30639">MTRTRPNNNQQAAAREAARNHANDAFTATFAMAAPNLAANEGQPALARMAAEEGMQVDHVAPQLPLPPNYQINCAVEEALAAAAPPAAAGGVQHPPQAQAGADPPHQQQQPPRQHRRRQRRAWAADRYEPCLRNLMDWKLQRLHMKNHAFTREQLLSISDPDIFRWMKHHIYGDEEAAEASHMPWNVETNMGNPTRNPLILKLLKDMKRFEVQRRGKASMKRRPFSPEEFEQVHQLSYSLENKEDALCLAAYWALQYNMTLHPKNSLDAP</sequence>
<feature type="region of interest" description="Disordered" evidence="1">
    <location>
        <begin position="1"/>
        <end position="21"/>
    </location>
</feature>
<dbReference type="Proteomes" id="UP001530400">
    <property type="component" value="Unassembled WGS sequence"/>
</dbReference>
<proteinExistence type="predicted"/>
<evidence type="ECO:0000313" key="3">
    <source>
        <dbReference type="Proteomes" id="UP001530400"/>
    </source>
</evidence>
<keyword evidence="3" id="KW-1185">Reference proteome</keyword>
<comment type="caution">
    <text evidence="2">The sequence shown here is derived from an EMBL/GenBank/DDBJ whole genome shotgun (WGS) entry which is preliminary data.</text>
</comment>
<evidence type="ECO:0000313" key="2">
    <source>
        <dbReference type="EMBL" id="KAL3772966.1"/>
    </source>
</evidence>